<dbReference type="Gene3D" id="1.10.150.80">
    <property type="entry name" value="HRDC domain"/>
    <property type="match status" value="1"/>
</dbReference>
<dbReference type="RefSeq" id="WP_093069603.1">
    <property type="nucleotide sequence ID" value="NZ_FNQP01000018.1"/>
</dbReference>
<dbReference type="SMART" id="SM00474">
    <property type="entry name" value="35EXOc"/>
    <property type="match status" value="1"/>
</dbReference>
<dbReference type="PROSITE" id="PS50967">
    <property type="entry name" value="HRDC"/>
    <property type="match status" value="1"/>
</dbReference>
<evidence type="ECO:0000256" key="6">
    <source>
        <dbReference type="HAMAP-Rule" id="MF_01899"/>
    </source>
</evidence>
<dbReference type="Pfam" id="PF01612">
    <property type="entry name" value="DNA_pol_A_exo1"/>
    <property type="match status" value="1"/>
</dbReference>
<dbReference type="OrthoDB" id="9800549at2"/>
<evidence type="ECO:0000256" key="2">
    <source>
        <dbReference type="ARBA" id="ARBA00022694"/>
    </source>
</evidence>
<reference evidence="8 9" key="1">
    <citation type="submission" date="2016-10" db="EMBL/GenBank/DDBJ databases">
        <authorList>
            <person name="de Groot N.N."/>
        </authorList>
    </citation>
    <scope>NUCLEOTIDE SEQUENCE [LARGE SCALE GENOMIC DNA]</scope>
    <source>
        <strain evidence="8 9">DSM 21228</strain>
    </source>
</reference>
<proteinExistence type="inferred from homology"/>
<dbReference type="GO" id="GO:0005737">
    <property type="term" value="C:cytoplasm"/>
    <property type="evidence" value="ECO:0007669"/>
    <property type="project" value="UniProtKB-SubCell"/>
</dbReference>
<comment type="similarity">
    <text evidence="6">Belongs to the RNase D family.</text>
</comment>
<comment type="catalytic activity">
    <reaction evidence="6">
        <text>Exonucleolytic cleavage that removes extra residues from the 3'-terminus of tRNA to produce 5'-mononucleotides.</text>
        <dbReference type="EC" id="3.1.13.5"/>
    </reaction>
</comment>
<sequence>MFDYIDNTEKLSDLLTRLDKAEWITLDTEFIREKTYYPRLCLIQIASADTLACIDPLAISDLQPFLDWLNQPQRLKVLHAAWQDMEIFHHLGGGNVPTPLFDTQVAAAVLGMGDQLGYARLVEALLGVSLDKSQSRTDWSRRPLTTAQLEYAIDDVRHLRDVYLLLREQLDKLGRMKWLEKPFQKLSDPATYTVDPQTVWERVKGLQILKPQQLAILRELAAWREQRALQKDIPRRWILSDEILLDMARMQPDSPAGLRQIRGLSDEQIERGAGEWLACIARGQAVPKSECPSLPRRRKLDANMTVVADLLTALLNQVANDHGISAQMIATRQQLEKMLEEGRTTLSDDWRGVLVNDLFTEVLSGKTRIRVRNQQVIVES</sequence>
<evidence type="ECO:0000313" key="8">
    <source>
        <dbReference type="EMBL" id="SEA91158.1"/>
    </source>
</evidence>
<dbReference type="Pfam" id="PF00570">
    <property type="entry name" value="HRDC"/>
    <property type="match status" value="1"/>
</dbReference>
<dbReference type="SUPFAM" id="SSF53098">
    <property type="entry name" value="Ribonuclease H-like"/>
    <property type="match status" value="1"/>
</dbReference>
<dbReference type="GO" id="GO:0000166">
    <property type="term" value="F:nucleotide binding"/>
    <property type="evidence" value="ECO:0007669"/>
    <property type="project" value="InterPro"/>
</dbReference>
<keyword evidence="1 6" id="KW-0963">Cytoplasm</keyword>
<dbReference type="SUPFAM" id="SSF47819">
    <property type="entry name" value="HRDC-like"/>
    <property type="match status" value="2"/>
</dbReference>
<dbReference type="Gene3D" id="3.30.420.10">
    <property type="entry name" value="Ribonuclease H-like superfamily/Ribonuclease H"/>
    <property type="match status" value="1"/>
</dbReference>
<dbReference type="InterPro" id="IPR002121">
    <property type="entry name" value="HRDC_dom"/>
</dbReference>
<keyword evidence="4 6" id="KW-0378">Hydrolase</keyword>
<dbReference type="InterPro" id="IPR006292">
    <property type="entry name" value="RNase_D"/>
</dbReference>
<gene>
    <name evidence="6" type="primary">rnd</name>
    <name evidence="8" type="ORF">SAMN05660964_02795</name>
</gene>
<dbReference type="InterPro" id="IPR036397">
    <property type="entry name" value="RNaseH_sf"/>
</dbReference>
<evidence type="ECO:0000259" key="7">
    <source>
        <dbReference type="PROSITE" id="PS50967"/>
    </source>
</evidence>
<dbReference type="InterPro" id="IPR044876">
    <property type="entry name" value="HRDC_dom_sf"/>
</dbReference>
<dbReference type="GO" id="GO:0042780">
    <property type="term" value="P:tRNA 3'-end processing"/>
    <property type="evidence" value="ECO:0007669"/>
    <property type="project" value="UniProtKB-UniRule"/>
</dbReference>
<dbReference type="GO" id="GO:0033890">
    <property type="term" value="F:ribonuclease D activity"/>
    <property type="evidence" value="ECO:0007669"/>
    <property type="project" value="UniProtKB-UniRule"/>
</dbReference>
<evidence type="ECO:0000256" key="4">
    <source>
        <dbReference type="ARBA" id="ARBA00022801"/>
    </source>
</evidence>
<evidence type="ECO:0000313" key="9">
    <source>
        <dbReference type="Proteomes" id="UP000199397"/>
    </source>
</evidence>
<protein>
    <recommendedName>
        <fullName evidence="6">Ribonuclease D</fullName>
        <shortName evidence="6">RNase D</shortName>
        <ecNumber evidence="6">3.1.13.5</ecNumber>
    </recommendedName>
</protein>
<dbReference type="Proteomes" id="UP000199397">
    <property type="component" value="Unassembled WGS sequence"/>
</dbReference>
<comment type="subcellular location">
    <subcellularLocation>
        <location evidence="6">Cytoplasm</location>
    </subcellularLocation>
</comment>
<evidence type="ECO:0000256" key="3">
    <source>
        <dbReference type="ARBA" id="ARBA00022722"/>
    </source>
</evidence>
<comment type="function">
    <text evidence="6">Exonuclease involved in the 3' processing of various precursor tRNAs. Initiates hydrolysis at the 3'-terminus of an RNA molecule and releases 5'-mononucleotides.</text>
</comment>
<keyword evidence="2 6" id="KW-0819">tRNA processing</keyword>
<evidence type="ECO:0000256" key="5">
    <source>
        <dbReference type="ARBA" id="ARBA00022839"/>
    </source>
</evidence>
<dbReference type="InterPro" id="IPR012337">
    <property type="entry name" value="RNaseH-like_sf"/>
</dbReference>
<organism evidence="8 9">
    <name type="scientific">Thiothrix caldifontis</name>
    <dbReference type="NCBI Taxonomy" id="525918"/>
    <lineage>
        <taxon>Bacteria</taxon>
        <taxon>Pseudomonadati</taxon>
        <taxon>Pseudomonadota</taxon>
        <taxon>Gammaproteobacteria</taxon>
        <taxon>Thiotrichales</taxon>
        <taxon>Thiotrichaceae</taxon>
        <taxon>Thiothrix</taxon>
    </lineage>
</organism>
<dbReference type="EC" id="3.1.13.5" evidence="6"/>
<dbReference type="CDD" id="cd06142">
    <property type="entry name" value="RNaseD_exo"/>
    <property type="match status" value="1"/>
</dbReference>
<dbReference type="GO" id="GO:0008408">
    <property type="term" value="F:3'-5' exonuclease activity"/>
    <property type="evidence" value="ECO:0007669"/>
    <property type="project" value="InterPro"/>
</dbReference>
<dbReference type="PANTHER" id="PTHR47649:SF1">
    <property type="entry name" value="RIBONUCLEASE D"/>
    <property type="match status" value="1"/>
</dbReference>
<dbReference type="InterPro" id="IPR051086">
    <property type="entry name" value="RNase_D-like"/>
</dbReference>
<dbReference type="HAMAP" id="MF_01899">
    <property type="entry name" value="RNase_D"/>
    <property type="match status" value="1"/>
</dbReference>
<dbReference type="PANTHER" id="PTHR47649">
    <property type="entry name" value="RIBONUCLEASE D"/>
    <property type="match status" value="1"/>
</dbReference>
<keyword evidence="5 6" id="KW-0269">Exonuclease</keyword>
<comment type="cofactor">
    <cofactor evidence="6">
        <name>a divalent metal cation</name>
        <dbReference type="ChEBI" id="CHEBI:60240"/>
    </cofactor>
</comment>
<dbReference type="InterPro" id="IPR010997">
    <property type="entry name" value="HRDC-like_sf"/>
</dbReference>
<evidence type="ECO:0000256" key="1">
    <source>
        <dbReference type="ARBA" id="ARBA00022490"/>
    </source>
</evidence>
<name>A0A1H4F2X9_9GAMM</name>
<feature type="domain" description="HRDC" evidence="7">
    <location>
        <begin position="210"/>
        <end position="290"/>
    </location>
</feature>
<keyword evidence="3 6" id="KW-0540">Nuclease</keyword>
<dbReference type="InterPro" id="IPR002562">
    <property type="entry name" value="3'-5'_exonuclease_dom"/>
</dbReference>
<dbReference type="SMART" id="SM00341">
    <property type="entry name" value="HRDC"/>
    <property type="match status" value="1"/>
</dbReference>
<dbReference type="STRING" id="525918.SAMN05660964_02795"/>
<dbReference type="NCBIfam" id="TIGR01388">
    <property type="entry name" value="rnd"/>
    <property type="match status" value="1"/>
</dbReference>
<keyword evidence="9" id="KW-1185">Reference proteome</keyword>
<accession>A0A1H4F2X9</accession>
<dbReference type="EMBL" id="FNQP01000018">
    <property type="protein sequence ID" value="SEA91158.1"/>
    <property type="molecule type" value="Genomic_DNA"/>
</dbReference>
<dbReference type="AlphaFoldDB" id="A0A1H4F2X9"/>
<dbReference type="GO" id="GO:0003676">
    <property type="term" value="F:nucleic acid binding"/>
    <property type="evidence" value="ECO:0007669"/>
    <property type="project" value="InterPro"/>
</dbReference>